<accession>A0A1W5ZYI1</accession>
<keyword evidence="1" id="KW-0547">Nucleotide-binding</keyword>
<organism evidence="5 6">
    <name type="scientific">Halobacillus mangrovi</name>
    <dbReference type="NCBI Taxonomy" id="402384"/>
    <lineage>
        <taxon>Bacteria</taxon>
        <taxon>Bacillati</taxon>
        <taxon>Bacillota</taxon>
        <taxon>Bacilli</taxon>
        <taxon>Bacillales</taxon>
        <taxon>Bacillaceae</taxon>
        <taxon>Halobacillus</taxon>
    </lineage>
</organism>
<proteinExistence type="predicted"/>
<dbReference type="Pfam" id="PF02626">
    <property type="entry name" value="CT_A_B"/>
    <property type="match status" value="1"/>
</dbReference>
<dbReference type="OrthoDB" id="9782422at2"/>
<gene>
    <name evidence="5" type="ORF">HM131_16875</name>
</gene>
<dbReference type="PANTHER" id="PTHR43309">
    <property type="entry name" value="5-OXOPROLINASE SUBUNIT C"/>
    <property type="match status" value="1"/>
</dbReference>
<evidence type="ECO:0000259" key="4">
    <source>
        <dbReference type="SMART" id="SM00797"/>
    </source>
</evidence>
<evidence type="ECO:0000313" key="5">
    <source>
        <dbReference type="EMBL" id="ARI78405.1"/>
    </source>
</evidence>
<dbReference type="Proteomes" id="UP000192527">
    <property type="component" value="Chromosome"/>
</dbReference>
<dbReference type="Gene3D" id="2.40.100.10">
    <property type="entry name" value="Cyclophilin-like"/>
    <property type="match status" value="1"/>
</dbReference>
<keyword evidence="6" id="KW-1185">Reference proteome</keyword>
<dbReference type="AlphaFoldDB" id="A0A1W5ZYI1"/>
<dbReference type="SUPFAM" id="SSF50891">
    <property type="entry name" value="Cyclophilin-like"/>
    <property type="match status" value="1"/>
</dbReference>
<dbReference type="PANTHER" id="PTHR43309:SF5">
    <property type="entry name" value="5-OXOPROLINASE SUBUNIT C"/>
    <property type="match status" value="1"/>
</dbReference>
<dbReference type="KEGG" id="hmn:HM131_16875"/>
<evidence type="ECO:0000313" key="6">
    <source>
        <dbReference type="Proteomes" id="UP000192527"/>
    </source>
</evidence>
<dbReference type="GO" id="GO:0005524">
    <property type="term" value="F:ATP binding"/>
    <property type="evidence" value="ECO:0007669"/>
    <property type="project" value="UniProtKB-KW"/>
</dbReference>
<feature type="domain" description="Carboxyltransferase" evidence="4">
    <location>
        <begin position="23"/>
        <end position="320"/>
    </location>
</feature>
<protein>
    <submittedName>
        <fullName evidence="5">KipI antagonist</fullName>
    </submittedName>
</protein>
<evidence type="ECO:0000256" key="3">
    <source>
        <dbReference type="ARBA" id="ARBA00022840"/>
    </source>
</evidence>
<dbReference type="NCBIfam" id="TIGR00724">
    <property type="entry name" value="urea_amlyse_rel"/>
    <property type="match status" value="1"/>
</dbReference>
<dbReference type="InterPro" id="IPR003778">
    <property type="entry name" value="CT_A_B"/>
</dbReference>
<evidence type="ECO:0000256" key="1">
    <source>
        <dbReference type="ARBA" id="ARBA00022741"/>
    </source>
</evidence>
<name>A0A1W5ZYI1_9BACI</name>
<keyword evidence="2" id="KW-0378">Hydrolase</keyword>
<evidence type="ECO:0000256" key="2">
    <source>
        <dbReference type="ARBA" id="ARBA00022801"/>
    </source>
</evidence>
<reference evidence="5 6" key="1">
    <citation type="submission" date="2017-04" db="EMBL/GenBank/DDBJ databases">
        <title>The whole genome sequencing and assembly of Halobacillus mangrovi strain.</title>
        <authorList>
            <person name="Lee S.-J."/>
            <person name="Park M.-K."/>
            <person name="Kim J.-Y."/>
            <person name="Lee Y.-J."/>
            <person name="Yi H."/>
            <person name="Bahn Y.-S."/>
            <person name="Kim J.F."/>
            <person name="Lee D.-W."/>
        </authorList>
    </citation>
    <scope>NUCLEOTIDE SEQUENCE [LARGE SCALE GENOMIC DNA]</scope>
    <source>
        <strain evidence="5 6">KTB 131</strain>
    </source>
</reference>
<dbReference type="InterPro" id="IPR052708">
    <property type="entry name" value="PxpC"/>
</dbReference>
<keyword evidence="3" id="KW-0067">ATP-binding</keyword>
<dbReference type="RefSeq" id="WP_085030864.1">
    <property type="nucleotide sequence ID" value="NZ_CP020772.1"/>
</dbReference>
<dbReference type="STRING" id="402384.HM131_16875"/>
<dbReference type="GO" id="GO:0016787">
    <property type="term" value="F:hydrolase activity"/>
    <property type="evidence" value="ECO:0007669"/>
    <property type="project" value="UniProtKB-KW"/>
</dbReference>
<sequence length="333" mass="36979">MIRVVKGGLLTTIQDLGRFGHQKHGVIASGVMDSESHRIANLLVGNSPDLATIEITLMGPVLEFQEDALISICGGSLSPMIDGDSAPMWRPIFVKKGSELRFGNPKQGFRAYLAVCGGFDVPVVMDSRSTYLRAGIGGFKGRALDKGDELRLNSPTDTAFSIFENLKQKPGKHSYATPNWFVAHEFTPVIQSGETIRITEGREYDQFSTESQNALIQESFKIDSKSDRMGYRLNGPRLERKDDKDMISEAVAFGTIQVPSEGNPIILLADRQTTGGYPKIAQVARIDLPKVAQMKPGEQIRFEWISLDKAQKLYLEREKALDQLRRGVAFKMR</sequence>
<dbReference type="InterPro" id="IPR029000">
    <property type="entry name" value="Cyclophilin-like_dom_sf"/>
</dbReference>
<dbReference type="SMART" id="SM00797">
    <property type="entry name" value="AHS2"/>
    <property type="match status" value="1"/>
</dbReference>
<dbReference type="EMBL" id="CP020772">
    <property type="protein sequence ID" value="ARI78405.1"/>
    <property type="molecule type" value="Genomic_DNA"/>
</dbReference>